<dbReference type="PROSITE" id="PS00058">
    <property type="entry name" value="DNA_MISMATCH_REPAIR_1"/>
    <property type="match status" value="1"/>
</dbReference>
<accession>A0ABR1JNS3</accession>
<dbReference type="NCBIfam" id="TIGR00585">
    <property type="entry name" value="mutl"/>
    <property type="match status" value="1"/>
</dbReference>
<dbReference type="Proteomes" id="UP001498398">
    <property type="component" value="Unassembled WGS sequence"/>
</dbReference>
<evidence type="ECO:0000256" key="5">
    <source>
        <dbReference type="ARBA" id="ARBA00023242"/>
    </source>
</evidence>
<dbReference type="Pfam" id="PF13589">
    <property type="entry name" value="HATPase_c_3"/>
    <property type="match status" value="1"/>
</dbReference>
<sequence>MDNDQESSYEPPAPLPIRRLEESLINRIAAGEIIHRPASALKELIENSLDAGATSIRVTVKDGGLKLLQIQDNGCGIRKSDLPILAERFTTSKLSTFSDLSRITTYGFRGEALASMSHVSHLSVVTKTRTETCAYRAQYSDGKLVPAQPGQVAEPKPCAGNDGTTITIENLFFNTPTRLSALRNTSEEYSRILDVLTKYAVHNPKASFVCKKGGSSSPDLSTPASSTIPQAIRMLYGQSIQKELLHTTASSGNDLKNPESWSSEAYFTNANYQSKKTIFLLFINHRLVESSRIKRAMEGVYNGVLPKGASPFIYLSLQIDPRSVDVNVHPTKKEVHFLNEEETTMKVCDAMQEKLAEKSQSRTFEYQTLLTGGTLGPDEKKAGKKRKGKEREVGSEAEGDKEEEASRQAAPKKVYSHQKVRTSLADRTLDSMFPVVNTSQISDKKKPSAPGTPSTQLTSRYKEIKESECFLTSVQNLRSALVKGKHKALTEILEKHTFVGIVDTNRCLSLLQYSTKLYLVNHGAFAEELFYQLGLRQFGDFSRLKLDPPPPLKKLVEIAVEAEDISQETELTKPQIVDRIVKALQARRDMLAEYFSLNITPNGLVESLPLLLRDYTPNLDKLPHFLMRLGPQVNWNSEIECFDTFLRELAYFYVPGPVAGEPSLSTSSSSGTSKMTKEEEEGDKAERWQIQHILFPAMRRYLLAPKSLLDVDVVQVADLPDLYKVFERC</sequence>
<evidence type="ECO:0000256" key="2">
    <source>
        <dbReference type="ARBA" id="ARBA00006082"/>
    </source>
</evidence>
<dbReference type="SUPFAM" id="SSF55874">
    <property type="entry name" value="ATPase domain of HSP90 chaperone/DNA topoisomerase II/histidine kinase"/>
    <property type="match status" value="1"/>
</dbReference>
<dbReference type="InterPro" id="IPR020568">
    <property type="entry name" value="Ribosomal_Su5_D2-typ_SF"/>
</dbReference>
<keyword evidence="9" id="KW-1185">Reference proteome</keyword>
<evidence type="ECO:0000256" key="6">
    <source>
        <dbReference type="SAM" id="MobiDB-lite"/>
    </source>
</evidence>
<dbReference type="Gene3D" id="3.30.565.10">
    <property type="entry name" value="Histidine kinase-like ATPase, C-terminal domain"/>
    <property type="match status" value="1"/>
</dbReference>
<dbReference type="SUPFAM" id="SSF54211">
    <property type="entry name" value="Ribosomal protein S5 domain 2-like"/>
    <property type="match status" value="1"/>
</dbReference>
<dbReference type="EMBL" id="JBANRG010000008">
    <property type="protein sequence ID" value="KAK7464389.1"/>
    <property type="molecule type" value="Genomic_DNA"/>
</dbReference>
<protein>
    <submittedName>
        <fullName evidence="8">DNA mismatch repair protein Mlh1</fullName>
    </submittedName>
</protein>
<comment type="similarity">
    <text evidence="2">Belongs to the DNA mismatch repair MutL/HexB family.</text>
</comment>
<dbReference type="InterPro" id="IPR036890">
    <property type="entry name" value="HATPase_C_sf"/>
</dbReference>
<gene>
    <name evidence="8" type="primary">mlh1</name>
    <name evidence="8" type="ORF">VKT23_006555</name>
</gene>
<feature type="compositionally biased region" description="Low complexity" evidence="6">
    <location>
        <begin position="662"/>
        <end position="674"/>
    </location>
</feature>
<feature type="region of interest" description="Disordered" evidence="6">
    <location>
        <begin position="368"/>
        <end position="419"/>
    </location>
</feature>
<dbReference type="PANTHER" id="PTHR10073:SF12">
    <property type="entry name" value="DNA MISMATCH REPAIR PROTEIN MLH1"/>
    <property type="match status" value="1"/>
</dbReference>
<dbReference type="InterPro" id="IPR032189">
    <property type="entry name" value="Mlh1_C"/>
</dbReference>
<dbReference type="InterPro" id="IPR002099">
    <property type="entry name" value="MutL/Mlh/PMS"/>
</dbReference>
<keyword evidence="4" id="KW-0234">DNA repair</keyword>
<evidence type="ECO:0000256" key="4">
    <source>
        <dbReference type="ARBA" id="ARBA00023204"/>
    </source>
</evidence>
<comment type="subcellular location">
    <subcellularLocation>
        <location evidence="1">Nucleus</location>
    </subcellularLocation>
</comment>
<dbReference type="PANTHER" id="PTHR10073">
    <property type="entry name" value="DNA MISMATCH REPAIR PROTEIN MLH, PMS, MUTL"/>
    <property type="match status" value="1"/>
</dbReference>
<evidence type="ECO:0000256" key="3">
    <source>
        <dbReference type="ARBA" id="ARBA00022763"/>
    </source>
</evidence>
<dbReference type="CDD" id="cd16926">
    <property type="entry name" value="HATPase_MutL-MLH-PMS-like"/>
    <property type="match status" value="1"/>
</dbReference>
<keyword evidence="5" id="KW-0539">Nucleus</keyword>
<dbReference type="SMART" id="SM01340">
    <property type="entry name" value="DNA_mis_repair"/>
    <property type="match status" value="1"/>
</dbReference>
<dbReference type="Pfam" id="PF01119">
    <property type="entry name" value="DNA_mis_repair"/>
    <property type="match status" value="1"/>
</dbReference>
<proteinExistence type="inferred from homology"/>
<dbReference type="InterPro" id="IPR013507">
    <property type="entry name" value="DNA_mismatch_S5_2-like"/>
</dbReference>
<evidence type="ECO:0000313" key="9">
    <source>
        <dbReference type="Proteomes" id="UP001498398"/>
    </source>
</evidence>
<evidence type="ECO:0000256" key="1">
    <source>
        <dbReference type="ARBA" id="ARBA00004123"/>
    </source>
</evidence>
<feature type="region of interest" description="Disordered" evidence="6">
    <location>
        <begin position="662"/>
        <end position="684"/>
    </location>
</feature>
<dbReference type="Pfam" id="PF16413">
    <property type="entry name" value="Mlh1_C"/>
    <property type="match status" value="1"/>
</dbReference>
<comment type="caution">
    <text evidence="8">The sequence shown here is derived from an EMBL/GenBank/DDBJ whole genome shotgun (WGS) entry which is preliminary data.</text>
</comment>
<dbReference type="Gene3D" id="3.30.230.10">
    <property type="match status" value="1"/>
</dbReference>
<feature type="domain" description="DNA mismatch repair protein S5" evidence="7">
    <location>
        <begin position="232"/>
        <end position="356"/>
    </location>
</feature>
<organism evidence="8 9">
    <name type="scientific">Marasmiellus scandens</name>
    <dbReference type="NCBI Taxonomy" id="2682957"/>
    <lineage>
        <taxon>Eukaryota</taxon>
        <taxon>Fungi</taxon>
        <taxon>Dikarya</taxon>
        <taxon>Basidiomycota</taxon>
        <taxon>Agaricomycotina</taxon>
        <taxon>Agaricomycetes</taxon>
        <taxon>Agaricomycetidae</taxon>
        <taxon>Agaricales</taxon>
        <taxon>Marasmiineae</taxon>
        <taxon>Omphalotaceae</taxon>
        <taxon>Marasmiellus</taxon>
    </lineage>
</organism>
<evidence type="ECO:0000259" key="7">
    <source>
        <dbReference type="SMART" id="SM01340"/>
    </source>
</evidence>
<dbReference type="InterPro" id="IPR014721">
    <property type="entry name" value="Ribsml_uS5_D2-typ_fold_subgr"/>
</dbReference>
<keyword evidence="3" id="KW-0227">DNA damage</keyword>
<evidence type="ECO:0000313" key="8">
    <source>
        <dbReference type="EMBL" id="KAK7464389.1"/>
    </source>
</evidence>
<dbReference type="InterPro" id="IPR014762">
    <property type="entry name" value="DNA_mismatch_repair_CS"/>
</dbReference>
<reference evidence="8 9" key="1">
    <citation type="submission" date="2024-01" db="EMBL/GenBank/DDBJ databases">
        <title>A draft genome for the cacao thread blight pathogen Marasmiellus scandens.</title>
        <authorList>
            <person name="Baruah I.K."/>
            <person name="Leung J."/>
            <person name="Bukari Y."/>
            <person name="Amoako-Attah I."/>
            <person name="Meinhardt L.W."/>
            <person name="Bailey B.A."/>
            <person name="Cohen S.P."/>
        </authorList>
    </citation>
    <scope>NUCLEOTIDE SEQUENCE [LARGE SCALE GENOMIC DNA]</scope>
    <source>
        <strain evidence="8 9">GH-19</strain>
    </source>
</reference>
<dbReference type="InterPro" id="IPR038973">
    <property type="entry name" value="MutL/Mlh/Pms-like"/>
</dbReference>
<name>A0ABR1JNS3_9AGAR</name>